<feature type="compositionally biased region" description="Low complexity" evidence="1">
    <location>
        <begin position="195"/>
        <end position="239"/>
    </location>
</feature>
<name>A0A6P4FL03_DRORH</name>
<feature type="signal peptide" evidence="2">
    <location>
        <begin position="1"/>
        <end position="20"/>
    </location>
</feature>
<evidence type="ECO:0000256" key="1">
    <source>
        <dbReference type="SAM" id="MobiDB-lite"/>
    </source>
</evidence>
<reference evidence="6" key="2">
    <citation type="submission" date="2025-04" db="UniProtKB">
        <authorList>
            <consortium name="RefSeq"/>
        </authorList>
    </citation>
    <scope>IDENTIFICATION</scope>
</reference>
<reference evidence="5" key="1">
    <citation type="journal article" date="2021" name="Elife">
        <title>Highly contiguous assemblies of 101 drosophilid genomes.</title>
        <authorList>
            <person name="Kim B.Y."/>
            <person name="Wang J.R."/>
            <person name="Miller D.E."/>
            <person name="Barmina O."/>
            <person name="Delaney E."/>
            <person name="Thompson A."/>
            <person name="Comeault A.A."/>
            <person name="Peede D."/>
            <person name="D'Agostino E.R."/>
            <person name="Pelaez J."/>
            <person name="Aguilar J.M."/>
            <person name="Haji D."/>
            <person name="Matsunaga T."/>
            <person name="Armstrong E.E."/>
            <person name="Zych M."/>
            <person name="Ogawa Y."/>
            <person name="Stamenkovic-Radak M."/>
            <person name="Jelic M."/>
            <person name="Veselinovic M.S."/>
            <person name="Tanaskovic M."/>
            <person name="Eric P."/>
            <person name="Gao J.J."/>
            <person name="Katoh T.K."/>
            <person name="Toda M.J."/>
            <person name="Watabe H."/>
            <person name="Watada M."/>
            <person name="Davis J.S."/>
            <person name="Moyle L.C."/>
            <person name="Manoli G."/>
            <person name="Bertolini E."/>
            <person name="Kostal V."/>
            <person name="Hawley R.S."/>
            <person name="Takahashi A."/>
            <person name="Jones C.D."/>
            <person name="Price D.K."/>
            <person name="Whiteman N."/>
            <person name="Kopp A."/>
            <person name="Matute D.R."/>
            <person name="Petrov D.A."/>
        </authorList>
    </citation>
    <scope>NUCLEOTIDE SEQUENCE [LARGE SCALE GENOMIC DNA]</scope>
</reference>
<dbReference type="Pfam" id="PF05267">
    <property type="entry name" value="DUF725"/>
    <property type="match status" value="1"/>
</dbReference>
<feature type="region of interest" description="Disordered" evidence="1">
    <location>
        <begin position="195"/>
        <end position="266"/>
    </location>
</feature>
<dbReference type="InterPro" id="IPR007931">
    <property type="entry name" value="TsetseEP"/>
</dbReference>
<dbReference type="RefSeq" id="XP_016985956.1">
    <property type="nucleotide sequence ID" value="XM_017130467.1"/>
</dbReference>
<accession>A0A6P4FL03</accession>
<evidence type="ECO:0000259" key="3">
    <source>
        <dbReference type="Pfam" id="PF05267"/>
    </source>
</evidence>
<dbReference type="Proteomes" id="UP001652680">
    <property type="component" value="Unassembled WGS sequence"/>
</dbReference>
<feature type="chain" id="PRO_5027828005" evidence="2">
    <location>
        <begin position="21"/>
        <end position="266"/>
    </location>
</feature>
<dbReference type="GeneID" id="108049325"/>
<proteinExistence type="predicted"/>
<keyword evidence="5" id="KW-1185">Reference proteome</keyword>
<reference evidence="4" key="3">
    <citation type="submission" date="2025-05" db="UniProtKB">
        <authorList>
            <consortium name="EnsemblMetazoa"/>
        </authorList>
    </citation>
    <scope>IDENTIFICATION</scope>
</reference>
<evidence type="ECO:0000313" key="6">
    <source>
        <dbReference type="RefSeq" id="XP_016985956.1"/>
    </source>
</evidence>
<keyword evidence="2" id="KW-0732">Signal</keyword>
<dbReference type="EnsemblMetazoa" id="XM_017130467.2">
    <property type="protein sequence ID" value="XP_016985956.1"/>
    <property type="gene ID" value="LOC108049325"/>
</dbReference>
<evidence type="ECO:0000313" key="4">
    <source>
        <dbReference type="EnsemblMetazoa" id="XP_016985956.1"/>
    </source>
</evidence>
<organism evidence="6">
    <name type="scientific">Drosophila rhopaloa</name>
    <name type="common">Fruit fly</name>
    <dbReference type="NCBI Taxonomy" id="1041015"/>
    <lineage>
        <taxon>Eukaryota</taxon>
        <taxon>Metazoa</taxon>
        <taxon>Ecdysozoa</taxon>
        <taxon>Arthropoda</taxon>
        <taxon>Hexapoda</taxon>
        <taxon>Insecta</taxon>
        <taxon>Pterygota</taxon>
        <taxon>Neoptera</taxon>
        <taxon>Endopterygota</taxon>
        <taxon>Diptera</taxon>
        <taxon>Brachycera</taxon>
        <taxon>Muscomorpha</taxon>
        <taxon>Ephydroidea</taxon>
        <taxon>Drosophilidae</taxon>
        <taxon>Drosophila</taxon>
        <taxon>Sophophora</taxon>
    </lineage>
</organism>
<feature type="domain" description="Protein TsetseEP" evidence="3">
    <location>
        <begin position="50"/>
        <end position="167"/>
    </location>
</feature>
<protein>
    <submittedName>
        <fullName evidence="6">Bypass of stop codon protein 1</fullName>
    </submittedName>
</protein>
<evidence type="ECO:0000256" key="2">
    <source>
        <dbReference type="SAM" id="SignalP"/>
    </source>
</evidence>
<gene>
    <name evidence="6" type="primary">LOC108049325</name>
    <name evidence="4" type="synonym">108049325</name>
</gene>
<evidence type="ECO:0000313" key="5">
    <source>
        <dbReference type="Proteomes" id="UP001652680"/>
    </source>
</evidence>
<dbReference type="OrthoDB" id="7883230at2759"/>
<dbReference type="AlphaFoldDB" id="A0A6P4FL03"/>
<sequence>MQSHLIAILLATVAIGSCLANPSLISGPSRMLEIMSATSEMQRNNPQLASACFAYYNDVFKSDYDVYEREYNQCLDRFNGGRDEVLRRYNPVVWDLSNSTFDSCAYLLDCDNLTNSQDSLNCYANEGPKRSKELTTVSANASTSFGSLTQEVEQLSFTRELCCNSSARNYEVRSGESYDSFQSCLAGQTPVPQITTTTPAPITTTPNTTTTSTTTTNTTSKPTTTPSTTSSTTSGTIASHVGDDESNSGHSKHRWGNKLNNIFKHV</sequence>